<evidence type="ECO:0000256" key="2">
    <source>
        <dbReference type="ARBA" id="ARBA00004496"/>
    </source>
</evidence>
<name>A0A9J7LJ26_BRAFL</name>
<dbReference type="InterPro" id="IPR000086">
    <property type="entry name" value="NUDIX_hydrolase_dom"/>
</dbReference>
<evidence type="ECO:0000259" key="13">
    <source>
        <dbReference type="PROSITE" id="PS51462"/>
    </source>
</evidence>
<protein>
    <recommendedName>
        <fullName evidence="11">Uridine diphosphate glucose pyrophosphatase NUDT14</fullName>
        <ecNumber evidence="10">3.6.1.45</ecNumber>
    </recommendedName>
    <alternativeName>
        <fullName evidence="12">Nucleoside diphosphate-linked moiety X motif 14</fullName>
    </alternativeName>
</protein>
<accession>A0A9J7LJ26</accession>
<evidence type="ECO:0000256" key="6">
    <source>
        <dbReference type="ARBA" id="ARBA00022801"/>
    </source>
</evidence>
<keyword evidence="6" id="KW-0378">Hydrolase</keyword>
<dbReference type="FunFam" id="3.90.79.10:FF:000035">
    <property type="entry name" value="Uridine diphosphate glucose pyrophosphatase"/>
    <property type="match status" value="1"/>
</dbReference>
<evidence type="ECO:0000256" key="1">
    <source>
        <dbReference type="ARBA" id="ARBA00001946"/>
    </source>
</evidence>
<dbReference type="RefSeq" id="XP_035682680.1">
    <property type="nucleotide sequence ID" value="XM_035826787.1"/>
</dbReference>
<evidence type="ECO:0000256" key="3">
    <source>
        <dbReference type="ARBA" id="ARBA00005582"/>
    </source>
</evidence>
<dbReference type="GO" id="GO:0008768">
    <property type="term" value="F:UDP-sugar diphosphatase activity"/>
    <property type="evidence" value="ECO:0000318"/>
    <property type="project" value="GO_Central"/>
</dbReference>
<comment type="similarity">
    <text evidence="3">Belongs to the Nudix hydrolase family.</text>
</comment>
<comment type="function">
    <text evidence="9">Hydrolyzes UDP-glucose to glucose 1-phosphate and UMP and ADP-ribose to ribose 5-phosphate and AMP. The physiological substrate is probably UDP-glucose. Poor activity on other substrates such as ADP-glucose, CDP-glucose, GDP-glucose and GDP-mannose.</text>
</comment>
<dbReference type="GO" id="GO:0006753">
    <property type="term" value="P:nucleoside phosphate metabolic process"/>
    <property type="evidence" value="ECO:0000318"/>
    <property type="project" value="GO_Central"/>
</dbReference>
<dbReference type="GeneID" id="118420080"/>
<dbReference type="SUPFAM" id="SSF55811">
    <property type="entry name" value="Nudix"/>
    <property type="match status" value="1"/>
</dbReference>
<evidence type="ECO:0000256" key="8">
    <source>
        <dbReference type="ARBA" id="ARBA00051086"/>
    </source>
</evidence>
<organism evidence="14 15">
    <name type="scientific">Branchiostoma floridae</name>
    <name type="common">Florida lancelet</name>
    <name type="synonym">Amphioxus</name>
    <dbReference type="NCBI Taxonomy" id="7739"/>
    <lineage>
        <taxon>Eukaryota</taxon>
        <taxon>Metazoa</taxon>
        <taxon>Chordata</taxon>
        <taxon>Cephalochordata</taxon>
        <taxon>Leptocardii</taxon>
        <taxon>Amphioxiformes</taxon>
        <taxon>Branchiostomatidae</taxon>
        <taxon>Branchiostoma</taxon>
    </lineage>
</organism>
<dbReference type="Proteomes" id="UP000001554">
    <property type="component" value="Chromosome 1"/>
</dbReference>
<feature type="domain" description="Nudix hydrolase" evidence="13">
    <location>
        <begin position="38"/>
        <end position="199"/>
    </location>
</feature>
<dbReference type="EC" id="3.6.1.45" evidence="10"/>
<evidence type="ECO:0000256" key="4">
    <source>
        <dbReference type="ARBA" id="ARBA00011738"/>
    </source>
</evidence>
<comment type="subcellular location">
    <subcellularLocation>
        <location evidence="2">Cytoplasm</location>
    </subcellularLocation>
</comment>
<dbReference type="OMA" id="YTYELCA"/>
<dbReference type="GO" id="GO:0019693">
    <property type="term" value="P:ribose phosphate metabolic process"/>
    <property type="evidence" value="ECO:0000318"/>
    <property type="project" value="GO_Central"/>
</dbReference>
<dbReference type="OrthoDB" id="10249920at2759"/>
<evidence type="ECO:0000313" key="14">
    <source>
        <dbReference type="Proteomes" id="UP000001554"/>
    </source>
</evidence>
<dbReference type="GO" id="GO:0046872">
    <property type="term" value="F:metal ion binding"/>
    <property type="evidence" value="ECO:0007669"/>
    <property type="project" value="InterPro"/>
</dbReference>
<comment type="catalytic activity">
    <reaction evidence="8">
        <text>UDP-sugar + H2O = UMP + alpha-D-aldose 1-phosphate.</text>
        <dbReference type="EC" id="3.6.1.45"/>
    </reaction>
</comment>
<sequence length="215" mass="24340">MEDIHSVEIVPCTNSRFLRPKRVKYTQNGVQKTWDYMHVHDSVVILIYNPKRQVFYLVKQFRPAIYMNTYHRLHGNPEEKDGVQTLPGSEGVTYELCAGIVDKDVSLKEIAQSEILEEVGFQVPLEKIEEVTSYRGNVGVAGSLQTLFYAEVTDDMRVSAGGGVKEEGEMIDVVELPLGDSRNFIMDSSINRPGLLLFAFMWFYDTKMSQSGNSS</sequence>
<evidence type="ECO:0000256" key="7">
    <source>
        <dbReference type="ARBA" id="ARBA00022842"/>
    </source>
</evidence>
<reference evidence="15" key="2">
    <citation type="submission" date="2025-08" db="UniProtKB">
        <authorList>
            <consortium name="RefSeq"/>
        </authorList>
    </citation>
    <scope>IDENTIFICATION</scope>
    <source>
        <strain evidence="15">S238N-H82</strain>
        <tissue evidence="15">Testes</tissue>
    </source>
</reference>
<proteinExistence type="inferred from homology"/>
<evidence type="ECO:0000256" key="11">
    <source>
        <dbReference type="ARBA" id="ARBA00071467"/>
    </source>
</evidence>
<evidence type="ECO:0000256" key="5">
    <source>
        <dbReference type="ARBA" id="ARBA00022490"/>
    </source>
</evidence>
<dbReference type="GO" id="GO:0005737">
    <property type="term" value="C:cytoplasm"/>
    <property type="evidence" value="ECO:0007669"/>
    <property type="project" value="UniProtKB-SubCell"/>
</dbReference>
<reference evidence="14" key="1">
    <citation type="journal article" date="2020" name="Nat. Ecol. Evol.">
        <title>Deeply conserved synteny resolves early events in vertebrate evolution.</title>
        <authorList>
            <person name="Simakov O."/>
            <person name="Marletaz F."/>
            <person name="Yue J.X."/>
            <person name="O'Connell B."/>
            <person name="Jenkins J."/>
            <person name="Brandt A."/>
            <person name="Calef R."/>
            <person name="Tung C.H."/>
            <person name="Huang T.K."/>
            <person name="Schmutz J."/>
            <person name="Satoh N."/>
            <person name="Yu J.K."/>
            <person name="Putnam N.H."/>
            <person name="Green R.E."/>
            <person name="Rokhsar D.S."/>
        </authorList>
    </citation>
    <scope>NUCLEOTIDE SEQUENCE [LARGE SCALE GENOMIC DNA]</scope>
    <source>
        <strain evidence="14">S238N-H82</strain>
    </source>
</reference>
<keyword evidence="14" id="KW-1185">Reference proteome</keyword>
<comment type="cofactor">
    <cofactor evidence="1">
        <name>Mg(2+)</name>
        <dbReference type="ChEBI" id="CHEBI:18420"/>
    </cofactor>
</comment>
<dbReference type="NCBIfam" id="TIGR00052">
    <property type="entry name" value="nudix-type nucleoside diphosphatase, YffH/AdpP family"/>
    <property type="match status" value="1"/>
</dbReference>
<dbReference type="CDD" id="cd18887">
    <property type="entry name" value="NUDIX_UGPPase_Nudt14"/>
    <property type="match status" value="1"/>
</dbReference>
<dbReference type="PANTHER" id="PTHR11839">
    <property type="entry name" value="UDP/ADP-SUGAR PYROPHOSPHATASE"/>
    <property type="match status" value="1"/>
</dbReference>
<dbReference type="AlphaFoldDB" id="A0A9J7LJ26"/>
<evidence type="ECO:0000313" key="15">
    <source>
        <dbReference type="RefSeq" id="XP_035682680.1"/>
    </source>
</evidence>
<evidence type="ECO:0000256" key="10">
    <source>
        <dbReference type="ARBA" id="ARBA00066480"/>
    </source>
</evidence>
<dbReference type="InterPro" id="IPR004385">
    <property type="entry name" value="NDP_pyrophosphatase"/>
</dbReference>
<keyword evidence="7" id="KW-0460">Magnesium</keyword>
<dbReference type="KEGG" id="bfo:118420080"/>
<dbReference type="PANTHER" id="PTHR11839:SF15">
    <property type="entry name" value="URIDINE DIPHOSPHATE GLUCOSE PYROPHOSPHATASE NUDT14"/>
    <property type="match status" value="1"/>
</dbReference>
<evidence type="ECO:0000256" key="9">
    <source>
        <dbReference type="ARBA" id="ARBA00054674"/>
    </source>
</evidence>
<dbReference type="InterPro" id="IPR015797">
    <property type="entry name" value="NUDIX_hydrolase-like_dom_sf"/>
</dbReference>
<dbReference type="PROSITE" id="PS51462">
    <property type="entry name" value="NUDIX"/>
    <property type="match status" value="1"/>
</dbReference>
<keyword evidence="5" id="KW-0963">Cytoplasm</keyword>
<comment type="subunit">
    <text evidence="4">Homodimer.</text>
</comment>
<gene>
    <name evidence="15" type="primary">LOC118420080</name>
</gene>
<dbReference type="Gene3D" id="3.90.79.10">
    <property type="entry name" value="Nucleoside Triphosphate Pyrophosphohydrolase"/>
    <property type="match status" value="1"/>
</dbReference>
<evidence type="ECO:0000256" key="12">
    <source>
        <dbReference type="ARBA" id="ARBA00080475"/>
    </source>
</evidence>